<feature type="binding site" evidence="2">
    <location>
        <position position="71"/>
    </location>
    <ligand>
        <name>Mg(2+)</name>
        <dbReference type="ChEBI" id="CHEBI:18420"/>
        <label>3</label>
    </ligand>
</feature>
<feature type="binding site" evidence="2">
    <location>
        <position position="43"/>
    </location>
    <ligand>
        <name>Mg(2+)</name>
        <dbReference type="ChEBI" id="CHEBI:18420"/>
        <label>1</label>
    </ligand>
</feature>
<keyword evidence="2" id="KW-0067">ATP-binding</keyword>
<comment type="pathway">
    <text evidence="2">Cofactor biosynthesis; thiamine diphosphate biosynthesis; thiamine diphosphate from thiamine phosphate: step 1/1.</text>
</comment>
<comment type="catalytic activity">
    <reaction evidence="2">
        <text>thiamine phosphate + ATP = thiamine diphosphate + ADP</text>
        <dbReference type="Rhea" id="RHEA:15913"/>
        <dbReference type="ChEBI" id="CHEBI:30616"/>
        <dbReference type="ChEBI" id="CHEBI:37575"/>
        <dbReference type="ChEBI" id="CHEBI:58937"/>
        <dbReference type="ChEBI" id="CHEBI:456216"/>
        <dbReference type="EC" id="2.7.4.16"/>
    </reaction>
</comment>
<dbReference type="GO" id="GO:0009228">
    <property type="term" value="P:thiamine biosynthetic process"/>
    <property type="evidence" value="ECO:0007669"/>
    <property type="project" value="UniProtKB-KW"/>
</dbReference>
<feature type="binding site" evidence="2">
    <location>
        <position position="42"/>
    </location>
    <ligand>
        <name>Mg(2+)</name>
        <dbReference type="ChEBI" id="CHEBI:18420"/>
        <label>1</label>
    </ligand>
</feature>
<dbReference type="PIRSF" id="PIRSF005303">
    <property type="entry name" value="Thiam_monoph_kin"/>
    <property type="match status" value="1"/>
</dbReference>
<dbReference type="SUPFAM" id="SSF55326">
    <property type="entry name" value="PurM N-terminal domain-like"/>
    <property type="match status" value="1"/>
</dbReference>
<keyword evidence="2" id="KW-0547">Nucleotide-binding</keyword>
<dbReference type="InterPro" id="IPR006283">
    <property type="entry name" value="ThiL-like"/>
</dbReference>
<accession>A0A077DH39</accession>
<feature type="domain" description="PurM-like N-terminal" evidence="3">
    <location>
        <begin position="23"/>
        <end position="138"/>
    </location>
</feature>
<feature type="binding site" evidence="2">
    <location>
        <begin position="117"/>
        <end position="118"/>
    </location>
    <ligand>
        <name>ATP</name>
        <dbReference type="ChEBI" id="CHEBI:30616"/>
    </ligand>
</feature>
<evidence type="ECO:0000259" key="4">
    <source>
        <dbReference type="Pfam" id="PF02769"/>
    </source>
</evidence>
<feature type="binding site" evidence="2">
    <location>
        <position position="71"/>
    </location>
    <ligand>
        <name>Mg(2+)</name>
        <dbReference type="ChEBI" id="CHEBI:18420"/>
        <label>4</label>
    </ligand>
</feature>
<name>A0A077DH39_9BURK</name>
<dbReference type="UniPathway" id="UPA00060">
    <property type="reaction ID" value="UER00142"/>
</dbReference>
<dbReference type="GO" id="GO:0005524">
    <property type="term" value="F:ATP binding"/>
    <property type="evidence" value="ECO:0007669"/>
    <property type="project" value="UniProtKB-UniRule"/>
</dbReference>
<feature type="binding site" evidence="2">
    <location>
        <position position="25"/>
    </location>
    <ligand>
        <name>Mg(2+)</name>
        <dbReference type="ChEBI" id="CHEBI:18420"/>
        <label>3</label>
    </ligand>
</feature>
<dbReference type="EC" id="2.7.4.16" evidence="2"/>
<dbReference type="Pfam" id="PF02769">
    <property type="entry name" value="AIRS_C"/>
    <property type="match status" value="1"/>
</dbReference>
<evidence type="ECO:0000313" key="5">
    <source>
        <dbReference type="EMBL" id="AIL32488.1"/>
    </source>
</evidence>
<evidence type="ECO:0000256" key="1">
    <source>
        <dbReference type="ARBA" id="ARBA00022977"/>
    </source>
</evidence>
<dbReference type="eggNOG" id="COG0611">
    <property type="taxonomic scope" value="Bacteria"/>
</dbReference>
<dbReference type="InterPro" id="IPR036676">
    <property type="entry name" value="PurM-like_C_sf"/>
</dbReference>
<gene>
    <name evidence="2" type="primary">thiL</name>
    <name evidence="5" type="ORF">IX83_03470</name>
</gene>
<dbReference type="KEGG" id="bpsi:IX83_03470"/>
<dbReference type="EMBL" id="CP009238">
    <property type="protein sequence ID" value="AIL32488.1"/>
    <property type="molecule type" value="Genomic_DNA"/>
</dbReference>
<organism evidence="5 6">
    <name type="scientific">Basilea psittacipulmonis DSM 24701</name>
    <dbReference type="NCBI Taxonomy" id="1072685"/>
    <lineage>
        <taxon>Bacteria</taxon>
        <taxon>Pseudomonadati</taxon>
        <taxon>Pseudomonadota</taxon>
        <taxon>Betaproteobacteria</taxon>
        <taxon>Burkholderiales</taxon>
        <taxon>Alcaligenaceae</taxon>
        <taxon>Basilea</taxon>
    </lineage>
</organism>
<keyword evidence="2" id="KW-0418">Kinase</keyword>
<dbReference type="GO" id="GO:0000287">
    <property type="term" value="F:magnesium ion binding"/>
    <property type="evidence" value="ECO:0007669"/>
    <property type="project" value="UniProtKB-UniRule"/>
</dbReference>
<evidence type="ECO:0000256" key="2">
    <source>
        <dbReference type="HAMAP-Rule" id="MF_02128"/>
    </source>
</evidence>
<dbReference type="Pfam" id="PF00586">
    <property type="entry name" value="AIRS"/>
    <property type="match status" value="1"/>
</dbReference>
<feature type="binding site" evidence="2">
    <location>
        <position position="212"/>
    </location>
    <ligand>
        <name>ATP</name>
        <dbReference type="ChEBI" id="CHEBI:30616"/>
    </ligand>
</feature>
<feature type="binding site" evidence="2">
    <location>
        <position position="118"/>
    </location>
    <ligand>
        <name>Mg(2+)</name>
        <dbReference type="ChEBI" id="CHEBI:18420"/>
        <label>1</label>
    </ligand>
</feature>
<dbReference type="Gene3D" id="3.30.1330.10">
    <property type="entry name" value="PurM-like, N-terminal domain"/>
    <property type="match status" value="1"/>
</dbReference>
<dbReference type="PANTHER" id="PTHR30270">
    <property type="entry name" value="THIAMINE-MONOPHOSPHATE KINASE"/>
    <property type="match status" value="1"/>
</dbReference>
<feature type="binding site" evidence="2">
    <location>
        <position position="260"/>
    </location>
    <ligand>
        <name>substrate</name>
    </ligand>
</feature>
<protein>
    <recommendedName>
        <fullName evidence="2">Thiamine-monophosphate kinase</fullName>
        <shortName evidence="2">TMP kinase</shortName>
        <shortName evidence="2">Thiamine-phosphate kinase</shortName>
        <ecNumber evidence="2">2.7.4.16</ecNumber>
    </recommendedName>
</protein>
<keyword evidence="2" id="KW-0460">Magnesium</keyword>
<keyword evidence="2" id="KW-0808">Transferase</keyword>
<sequence length="309" mass="33429">MGEFDLIQKYFTHPSDSVLLGVGDDCAILDQAKPSSYLASSTDLLIEGRHFFSDVSPYRLGIKSLAVNLSDLAAMGATPAGCLLGLSLPEIKEDWLKDFSQGFMQMSKQYACPLIGGDTTRSSPNGGIGISVTVMGWVEKPFLTRNQACLGDEIWVSGKLGQAHVALKILQQDPRFPESLLSFCRDALEMPVPKVALGQALRGHAHAVIDISDGLAQDLGHILNASKVGANLYFQRIPFDDRLKVLSTQALHEAIFEGGDVYELCITAPKSEHHYMASLGLSCIGEIVAQDQGLCLDGHPLNAQGFQHF</sequence>
<evidence type="ECO:0000313" key="6">
    <source>
        <dbReference type="Proteomes" id="UP000028945"/>
    </source>
</evidence>
<dbReference type="InterPro" id="IPR010918">
    <property type="entry name" value="PurM-like_C_dom"/>
</dbReference>
<dbReference type="PANTHER" id="PTHR30270:SF0">
    <property type="entry name" value="THIAMINE-MONOPHOSPHATE KINASE"/>
    <property type="match status" value="1"/>
</dbReference>
<dbReference type="Gene3D" id="3.90.650.10">
    <property type="entry name" value="PurM-like C-terminal domain"/>
    <property type="match status" value="1"/>
</dbReference>
<keyword evidence="1 2" id="KW-0784">Thiamine biosynthesis</keyword>
<comment type="similarity">
    <text evidence="2">Belongs to the thiamine-monophosphate kinase family.</text>
</comment>
<dbReference type="NCBIfam" id="TIGR01379">
    <property type="entry name" value="thiL"/>
    <property type="match status" value="1"/>
</dbReference>
<feature type="binding site" evidence="2">
    <location>
        <position position="43"/>
    </location>
    <ligand>
        <name>Mg(2+)</name>
        <dbReference type="ChEBI" id="CHEBI:18420"/>
        <label>2</label>
    </ligand>
</feature>
<dbReference type="RefSeq" id="WP_038499177.1">
    <property type="nucleotide sequence ID" value="NZ_AFWK01000019.1"/>
</dbReference>
<dbReference type="CDD" id="cd02194">
    <property type="entry name" value="ThiL"/>
    <property type="match status" value="1"/>
</dbReference>
<feature type="binding site" evidence="2">
    <location>
        <position position="306"/>
    </location>
    <ligand>
        <name>substrate</name>
    </ligand>
</feature>
<feature type="binding site" evidence="2">
    <location>
        <position position="213"/>
    </location>
    <ligand>
        <name>Mg(2+)</name>
        <dbReference type="ChEBI" id="CHEBI:18420"/>
        <label>5</label>
    </ligand>
</feature>
<keyword evidence="2" id="KW-0479">Metal-binding</keyword>
<dbReference type="GO" id="GO:0009030">
    <property type="term" value="F:thiamine-phosphate kinase activity"/>
    <property type="evidence" value="ECO:0007669"/>
    <property type="project" value="UniProtKB-UniRule"/>
</dbReference>
<dbReference type="OrthoDB" id="9802811at2"/>
<proteinExistence type="inferred from homology"/>
<keyword evidence="6" id="KW-1185">Reference proteome</keyword>
<feature type="binding site" evidence="2">
    <location>
        <position position="210"/>
    </location>
    <ligand>
        <name>Mg(2+)</name>
        <dbReference type="ChEBI" id="CHEBI:18420"/>
        <label>3</label>
    </ligand>
</feature>
<evidence type="ECO:0000259" key="3">
    <source>
        <dbReference type="Pfam" id="PF00586"/>
    </source>
</evidence>
<dbReference type="HOGENOM" id="CLU_046964_3_0_4"/>
<dbReference type="STRING" id="1072685.IX83_03470"/>
<feature type="binding site" evidence="2">
    <location>
        <position position="25"/>
    </location>
    <ligand>
        <name>Mg(2+)</name>
        <dbReference type="ChEBI" id="CHEBI:18420"/>
        <label>4</label>
    </ligand>
</feature>
<dbReference type="InterPro" id="IPR016188">
    <property type="entry name" value="PurM-like_N"/>
</dbReference>
<reference evidence="5 6" key="1">
    <citation type="journal article" date="2014" name="BMC Genomics">
        <title>A genomic perspective on a new bacterial genus and species from the Alcaligenaceae family, Basilea psittacipulmonis.</title>
        <authorList>
            <person name="Whiteson K.L."/>
            <person name="Hernandez D."/>
            <person name="Lazarevic V."/>
            <person name="Gaia N."/>
            <person name="Farinelli L."/>
            <person name="Francois P."/>
            <person name="Pilo P."/>
            <person name="Frey J."/>
            <person name="Schrenzel J."/>
        </authorList>
    </citation>
    <scope>NUCLEOTIDE SEQUENCE [LARGE SCALE GENOMIC DNA]</scope>
    <source>
        <strain evidence="5 6">DSM 24701</strain>
    </source>
</reference>
<dbReference type="InterPro" id="IPR036921">
    <property type="entry name" value="PurM-like_N_sf"/>
</dbReference>
<feature type="binding site" evidence="2">
    <location>
        <position position="41"/>
    </location>
    <ligand>
        <name>Mg(2+)</name>
        <dbReference type="ChEBI" id="CHEBI:18420"/>
        <label>4</label>
    </ligand>
</feature>
<feature type="binding site" evidence="2">
    <location>
        <position position="71"/>
    </location>
    <ligand>
        <name>Mg(2+)</name>
        <dbReference type="ChEBI" id="CHEBI:18420"/>
        <label>2</label>
    </ligand>
</feature>
<feature type="binding site" evidence="2">
    <location>
        <position position="145"/>
    </location>
    <ligand>
        <name>ATP</name>
        <dbReference type="ChEBI" id="CHEBI:30616"/>
    </ligand>
</feature>
<dbReference type="Proteomes" id="UP000028945">
    <property type="component" value="Chromosome"/>
</dbReference>
<dbReference type="HAMAP" id="MF_02128">
    <property type="entry name" value="TMP_kinase"/>
    <property type="match status" value="1"/>
</dbReference>
<dbReference type="SUPFAM" id="SSF56042">
    <property type="entry name" value="PurM C-terminal domain-like"/>
    <property type="match status" value="1"/>
</dbReference>
<comment type="miscellaneous">
    <text evidence="2">Reaction mechanism of ThiL seems to utilize a direct, inline transfer of the gamma-phosphate of ATP to TMP rather than a phosphorylated enzyme intermediate.</text>
</comment>
<feature type="domain" description="PurM-like C-terminal" evidence="4">
    <location>
        <begin position="194"/>
        <end position="290"/>
    </location>
</feature>
<comment type="function">
    <text evidence="2">Catalyzes the ATP-dependent phosphorylation of thiamine-monophosphate (TMP) to form thiamine-pyrophosphate (TPP), the active form of vitamin B1.</text>
</comment>
<dbReference type="AlphaFoldDB" id="A0A077DH39"/>
<feature type="binding site" evidence="2">
    <location>
        <position position="50"/>
    </location>
    <ligand>
        <name>substrate</name>
    </ligand>
</feature>
<comment type="caution">
    <text evidence="2">Lacks conserved residue(s) required for the propagation of feature annotation.</text>
</comment>
<dbReference type="GO" id="GO:0009229">
    <property type="term" value="P:thiamine diphosphate biosynthetic process"/>
    <property type="evidence" value="ECO:0007669"/>
    <property type="project" value="UniProtKB-UniRule"/>
</dbReference>